<dbReference type="InterPro" id="IPR012947">
    <property type="entry name" value="tRNA_SAD"/>
</dbReference>
<dbReference type="PANTHER" id="PTHR43462:SF1">
    <property type="entry name" value="ALANYL-TRNA EDITING PROTEIN AARSD1"/>
    <property type="match status" value="1"/>
</dbReference>
<gene>
    <name evidence="11" type="ORF">AU468_12970</name>
</gene>
<name>A0A2S4JG12_9SPIO</name>
<evidence type="ECO:0000259" key="10">
    <source>
        <dbReference type="PROSITE" id="PS50860"/>
    </source>
</evidence>
<proteinExistence type="predicted"/>
<dbReference type="GO" id="GO:0002161">
    <property type="term" value="F:aminoacyl-tRNA deacylase activity"/>
    <property type="evidence" value="ECO:0007669"/>
    <property type="project" value="UniProtKB-ARBA"/>
</dbReference>
<keyword evidence="4" id="KW-0479">Metal-binding</keyword>
<protein>
    <recommendedName>
        <fullName evidence="3">Alanine--tRNA ligase</fullName>
    </recommendedName>
    <alternativeName>
        <fullName evidence="7">Alanyl-tRNA synthetase</fullName>
    </alternativeName>
</protein>
<comment type="function">
    <text evidence="6">Catalyzes the attachment of alanine to tRNA(Ala) in a two-step reaction: alanine is first activated by ATP to form Ala-AMP and then transferred to the acceptor end of tRNA(Ala). Also edits incorrectly charged Ser-tRNA(Ala) and Gly-tRNA(Ala) via its editing domain.</text>
</comment>
<evidence type="ECO:0000313" key="12">
    <source>
        <dbReference type="Proteomes" id="UP000237350"/>
    </source>
</evidence>
<evidence type="ECO:0000313" key="11">
    <source>
        <dbReference type="EMBL" id="POQ98498.1"/>
    </source>
</evidence>
<dbReference type="Proteomes" id="UP000237350">
    <property type="component" value="Unassembled WGS sequence"/>
</dbReference>
<dbReference type="PROSITE" id="PS50860">
    <property type="entry name" value="AA_TRNA_LIGASE_II_ALA"/>
    <property type="match status" value="1"/>
</dbReference>
<dbReference type="Gene3D" id="3.30.980.10">
    <property type="entry name" value="Threonyl-trna Synthetase, Chain A, domain 2"/>
    <property type="match status" value="1"/>
</dbReference>
<keyword evidence="5" id="KW-0862">Zinc</keyword>
<dbReference type="GO" id="GO:0005524">
    <property type="term" value="F:ATP binding"/>
    <property type="evidence" value="ECO:0007669"/>
    <property type="project" value="InterPro"/>
</dbReference>
<feature type="region of interest" description="Disordered" evidence="9">
    <location>
        <begin position="85"/>
        <end position="106"/>
    </location>
</feature>
<reference evidence="12" key="1">
    <citation type="submission" date="2015-12" db="EMBL/GenBank/DDBJ databases">
        <authorList>
            <person name="Lodha T.D."/>
            <person name="Chintalapati S."/>
            <person name="Chintalapati V.R."/>
            <person name="Sravanthi T."/>
        </authorList>
    </citation>
    <scope>NUCLEOTIDE SEQUENCE [LARGE SCALE GENOMIC DNA]</scope>
    <source>
        <strain evidence="12">JC133</strain>
    </source>
</reference>
<evidence type="ECO:0000256" key="1">
    <source>
        <dbReference type="ARBA" id="ARBA00001947"/>
    </source>
</evidence>
<evidence type="ECO:0000256" key="7">
    <source>
        <dbReference type="ARBA" id="ARBA00032577"/>
    </source>
</evidence>
<dbReference type="PANTHER" id="PTHR43462">
    <property type="entry name" value="ALANYL-TRNA EDITING PROTEIN"/>
    <property type="match status" value="1"/>
</dbReference>
<comment type="cofactor">
    <cofactor evidence="1">
        <name>Zn(2+)</name>
        <dbReference type="ChEBI" id="CHEBI:29105"/>
    </cofactor>
</comment>
<dbReference type="InterPro" id="IPR009000">
    <property type="entry name" value="Transl_B-barrel_sf"/>
</dbReference>
<dbReference type="AlphaFoldDB" id="A0A2S4JG12"/>
<comment type="subcellular location">
    <subcellularLocation>
        <location evidence="2">Cytoplasm</location>
    </subcellularLocation>
</comment>
<evidence type="ECO:0000256" key="5">
    <source>
        <dbReference type="ARBA" id="ARBA00022833"/>
    </source>
</evidence>
<evidence type="ECO:0000256" key="9">
    <source>
        <dbReference type="SAM" id="MobiDB-lite"/>
    </source>
</evidence>
<sequence>MRFWYSGEMTEHLFYQDPLARTFQAEIREISRDRRELVLDRTLFYPEGGGQPGDRGTLQGFAVTNTRKDHDGKILHILESPLPEYMPEHRPDYTPDDTPRRTGESISEGTILTGELDWDHRFDYMQQHTGQHLLSGALFRIARANTVSVHQGAEITTIEIDLQTLPRETLEAVEDEVNHQIRLDAPVRTFTVDQRELEHYPLRRPTSRTGTIRLVEIEGIDRVACGGVHLPRTGLLNLVQTVGHETIRNRLRLSFKIGNRALRDYRERHREITRSAALLSCHPRDLPHRIEAGQRELQDLRRELRLRTEALARHILGAADSPETPRELLLEKEPEELLKALAEEACTDRRRRIILVNRCGGEALWAIVVGEDHPFPQEELRRKVLAPLGAKGGGKAPLWRGVLPEASPERIRTMTRAFLDLWP</sequence>
<dbReference type="GO" id="GO:0004813">
    <property type="term" value="F:alanine-tRNA ligase activity"/>
    <property type="evidence" value="ECO:0007669"/>
    <property type="project" value="UniProtKB-EC"/>
</dbReference>
<dbReference type="SMART" id="SM00863">
    <property type="entry name" value="tRNA_SAD"/>
    <property type="match status" value="1"/>
</dbReference>
<feature type="domain" description="Alanyl-transfer RNA synthetases family profile" evidence="10">
    <location>
        <begin position="10"/>
        <end position="252"/>
    </location>
</feature>
<evidence type="ECO:0000256" key="2">
    <source>
        <dbReference type="ARBA" id="ARBA00004496"/>
    </source>
</evidence>
<evidence type="ECO:0000256" key="4">
    <source>
        <dbReference type="ARBA" id="ARBA00022723"/>
    </source>
</evidence>
<dbReference type="InterPro" id="IPR018164">
    <property type="entry name" value="Ala-tRNA-synth_IIc_N"/>
</dbReference>
<accession>A0A2S4JG12</accession>
<dbReference type="GO" id="GO:0005737">
    <property type="term" value="C:cytoplasm"/>
    <property type="evidence" value="ECO:0007669"/>
    <property type="project" value="UniProtKB-SubCell"/>
</dbReference>
<dbReference type="GO" id="GO:0006419">
    <property type="term" value="P:alanyl-tRNA aminoacylation"/>
    <property type="evidence" value="ECO:0007669"/>
    <property type="project" value="InterPro"/>
</dbReference>
<dbReference type="GO" id="GO:0003676">
    <property type="term" value="F:nucleic acid binding"/>
    <property type="evidence" value="ECO:0007669"/>
    <property type="project" value="InterPro"/>
</dbReference>
<evidence type="ECO:0000256" key="8">
    <source>
        <dbReference type="ARBA" id="ARBA00048300"/>
    </source>
</evidence>
<feature type="compositionally biased region" description="Basic and acidic residues" evidence="9">
    <location>
        <begin position="86"/>
        <end position="103"/>
    </location>
</feature>
<evidence type="ECO:0000256" key="6">
    <source>
        <dbReference type="ARBA" id="ARBA00024779"/>
    </source>
</evidence>
<dbReference type="Gene3D" id="2.40.30.130">
    <property type="match status" value="1"/>
</dbReference>
<evidence type="ECO:0000256" key="3">
    <source>
        <dbReference type="ARBA" id="ARBA00017959"/>
    </source>
</evidence>
<dbReference type="InterPro" id="IPR051335">
    <property type="entry name" value="Alanyl-tRNA_Editing_Enzymes"/>
</dbReference>
<dbReference type="SUPFAM" id="SSF50447">
    <property type="entry name" value="Translation proteins"/>
    <property type="match status" value="1"/>
</dbReference>
<dbReference type="EMBL" id="LPWH01000122">
    <property type="protein sequence ID" value="POQ98498.1"/>
    <property type="molecule type" value="Genomic_DNA"/>
</dbReference>
<organism evidence="11 12">
    <name type="scientific">Alkalispirochaeta sphaeroplastigenens</name>
    <dbReference type="NCBI Taxonomy" id="1187066"/>
    <lineage>
        <taxon>Bacteria</taxon>
        <taxon>Pseudomonadati</taxon>
        <taxon>Spirochaetota</taxon>
        <taxon>Spirochaetia</taxon>
        <taxon>Spirochaetales</taxon>
        <taxon>Spirochaetaceae</taxon>
        <taxon>Alkalispirochaeta</taxon>
    </lineage>
</organism>
<dbReference type="InterPro" id="IPR018165">
    <property type="entry name" value="Ala-tRNA-synth_IIc_core"/>
</dbReference>
<dbReference type="GO" id="GO:0046872">
    <property type="term" value="F:metal ion binding"/>
    <property type="evidence" value="ECO:0007669"/>
    <property type="project" value="UniProtKB-KW"/>
</dbReference>
<keyword evidence="12" id="KW-1185">Reference proteome</keyword>
<dbReference type="InterPro" id="IPR018163">
    <property type="entry name" value="Thr/Ala-tRNA-synth_IIc_edit"/>
</dbReference>
<comment type="caution">
    <text evidence="11">The sequence shown here is derived from an EMBL/GenBank/DDBJ whole genome shotgun (WGS) entry which is preliminary data.</text>
</comment>
<dbReference type="SUPFAM" id="SSF55186">
    <property type="entry name" value="ThrRS/AlaRS common domain"/>
    <property type="match status" value="1"/>
</dbReference>
<dbReference type="Pfam" id="PF01411">
    <property type="entry name" value="tRNA-synt_2c"/>
    <property type="match status" value="1"/>
</dbReference>
<comment type="catalytic activity">
    <reaction evidence="8">
        <text>tRNA(Ala) + L-alanine + ATP = L-alanyl-tRNA(Ala) + AMP + diphosphate</text>
        <dbReference type="Rhea" id="RHEA:12540"/>
        <dbReference type="Rhea" id="RHEA-COMP:9657"/>
        <dbReference type="Rhea" id="RHEA-COMP:9923"/>
        <dbReference type="ChEBI" id="CHEBI:30616"/>
        <dbReference type="ChEBI" id="CHEBI:33019"/>
        <dbReference type="ChEBI" id="CHEBI:57972"/>
        <dbReference type="ChEBI" id="CHEBI:78442"/>
        <dbReference type="ChEBI" id="CHEBI:78497"/>
        <dbReference type="ChEBI" id="CHEBI:456215"/>
        <dbReference type="EC" id="6.1.1.7"/>
    </reaction>
</comment>